<dbReference type="AlphaFoldDB" id="A0A0F0IN16"/>
<proteinExistence type="predicted"/>
<dbReference type="EMBL" id="JZEE01000037">
    <property type="protein sequence ID" value="KJK68531.1"/>
    <property type="molecule type" value="Genomic_DNA"/>
</dbReference>
<accession>A0A0F0IN16</accession>
<feature type="region of interest" description="Disordered" evidence="1">
    <location>
        <begin position="794"/>
        <end position="813"/>
    </location>
</feature>
<feature type="compositionally biased region" description="Basic and acidic residues" evidence="1">
    <location>
        <begin position="409"/>
        <end position="441"/>
    </location>
</feature>
<name>A0A0F0IN16_ASPPU</name>
<evidence type="ECO:0000313" key="2">
    <source>
        <dbReference type="EMBL" id="KJK68531.1"/>
    </source>
</evidence>
<feature type="region of interest" description="Disordered" evidence="1">
    <location>
        <begin position="904"/>
        <end position="1014"/>
    </location>
</feature>
<feature type="region of interest" description="Disordered" evidence="1">
    <location>
        <begin position="211"/>
        <end position="359"/>
    </location>
</feature>
<feature type="region of interest" description="Disordered" evidence="1">
    <location>
        <begin position="375"/>
        <end position="441"/>
    </location>
</feature>
<feature type="compositionally biased region" description="Polar residues" evidence="1">
    <location>
        <begin position="624"/>
        <end position="655"/>
    </location>
</feature>
<feature type="compositionally biased region" description="Acidic residues" evidence="1">
    <location>
        <begin position="681"/>
        <end position="693"/>
    </location>
</feature>
<feature type="compositionally biased region" description="Low complexity" evidence="1">
    <location>
        <begin position="989"/>
        <end position="1006"/>
    </location>
</feature>
<feature type="compositionally biased region" description="Basic and acidic residues" evidence="1">
    <location>
        <begin position="694"/>
        <end position="705"/>
    </location>
</feature>
<feature type="compositionally biased region" description="Polar residues" evidence="1">
    <location>
        <begin position="799"/>
        <end position="813"/>
    </location>
</feature>
<evidence type="ECO:0000256" key="1">
    <source>
        <dbReference type="SAM" id="MobiDB-lite"/>
    </source>
</evidence>
<feature type="compositionally biased region" description="Low complexity" evidence="1">
    <location>
        <begin position="945"/>
        <end position="959"/>
    </location>
</feature>
<evidence type="ECO:0008006" key="4">
    <source>
        <dbReference type="Google" id="ProtNLM"/>
    </source>
</evidence>
<feature type="compositionally biased region" description="Polar residues" evidence="1">
    <location>
        <begin position="856"/>
        <end position="867"/>
    </location>
</feature>
<feature type="region of interest" description="Disordered" evidence="1">
    <location>
        <begin position="873"/>
        <end position="892"/>
    </location>
</feature>
<sequence>MSLNGLDNPAVIEAYQTALSEAGGWFLLQYVSRDEVALLDRGTGGVPDVRNAIDGYEEKSPLYGFLQYRRRKVVLSYLPEGISRLVQGMFLLPIIPISTLTDEILHPSLARTTVQFQSILDKFSPHDTVFSLSQPSELTESALSSACLLHTASGSITSSSNSLRRRRLMEIAEDAEESPGSKDASPPPISTKDFRQRSFSQLSEATIVASPVASDAHSIRHGTETSSPTKTLDDTQDNDRPPSIAGDHHSERPTSRKTSRDELSYSEPRRSTQSARPSFKDLERTGVYKQKVKLGPRPSVDESGRPRTAGNLSRSAEQRPVASLPAGMRSSSLRRSNPSPARPRSQGSTVASMSGRMVPPVPPLLVPPLSMPISRPKLSPGAKSLSALSSSGTSQERERLMKALQLRKTQMEKRAQDGKKIHRAVEERKESHIDPLEDKENISHAHDNMKRVQADENKASVLEHSKCPLSETQPTVVPEPVEVHDEHIKAVSDAVISDPTPDLSITDLRDISETSAEILGNAQEPSKTDQCQTAQSASVLEDDVVDEGLTKSINEETKSGPGSPSAAKEVPLEEKSLNIPDEEIAVRSPPAENRLAPVEQETDATGEPAESALPQSIPVLPTPDSRTSLTFDSPTTHETQVTETQNDLTPEVSVTEQKDVDIRKEKRRPHLEPIQVPTPDYSDDDNLSDDSFMEELKSATLEEAKPISVGNSPLSPGYSNNGNDRSPPDAWKNSRAVSNPSAIGRQSPNLHALAVGRSVSTPYNEADNSVLVAKKINVSSGISKRIAALEKFSSRGDAQPTSNQNLSAPSSASFEALRKRASVSLNGNSDSAPGSRHGSFTPESFSRASSVRRPDSQSSASIKRTNSVSVTARIIRDSNTTPGDSKVDPSENSVLNLHASPLTVEHDTCESPSPDPTPEPVASKSEERSMSTSSVGSSNQPPALSMPRSESRMSISSSSKNEDTSKPVVDAPLSPEGKKESRASRLLRRMSSITSTSRKSPFSSPSPMLKEESTPLDTGAEIAQAVDIGEVNVQFPDTLLWKRRFVRVDDKGYLVLTPGNIDSSNRNMVKRYHLSEFRTPALPDEDRQELPNSILLDFLDGSTLQCACESRQGQAFVLQTLVDAHNAHQQLSQ</sequence>
<feature type="compositionally biased region" description="Polar residues" evidence="1">
    <location>
        <begin position="735"/>
        <end position="749"/>
    </location>
</feature>
<feature type="region of interest" description="Disordered" evidence="1">
    <location>
        <begin position="824"/>
        <end position="867"/>
    </location>
</feature>
<feature type="compositionally biased region" description="Basic and acidic residues" evidence="1">
    <location>
        <begin position="231"/>
        <end position="270"/>
    </location>
</feature>
<gene>
    <name evidence="2" type="ORF">P875_00075967</name>
</gene>
<dbReference type="OrthoDB" id="74412at2759"/>
<feature type="compositionally biased region" description="Low complexity" evidence="1">
    <location>
        <begin position="329"/>
        <end position="345"/>
    </location>
</feature>
<dbReference type="Proteomes" id="UP000033540">
    <property type="component" value="Unassembled WGS sequence"/>
</dbReference>
<feature type="compositionally biased region" description="Polar residues" evidence="1">
    <location>
        <begin position="523"/>
        <end position="538"/>
    </location>
</feature>
<organism evidence="2 3">
    <name type="scientific">Aspergillus parasiticus (strain ATCC 56775 / NRRL 5862 / SRRC 143 / SU-1)</name>
    <dbReference type="NCBI Taxonomy" id="1403190"/>
    <lineage>
        <taxon>Eukaryota</taxon>
        <taxon>Fungi</taxon>
        <taxon>Dikarya</taxon>
        <taxon>Ascomycota</taxon>
        <taxon>Pezizomycotina</taxon>
        <taxon>Eurotiomycetes</taxon>
        <taxon>Eurotiomycetidae</taxon>
        <taxon>Eurotiales</taxon>
        <taxon>Aspergillaceae</taxon>
        <taxon>Aspergillus</taxon>
        <taxon>Aspergillus subgen. Circumdati</taxon>
    </lineage>
</organism>
<reference evidence="2 3" key="1">
    <citation type="submission" date="2015-02" db="EMBL/GenBank/DDBJ databases">
        <title>Draft genome sequence of Aspergillus parasiticus SU-1.</title>
        <authorList>
            <person name="Yu J."/>
            <person name="Fedorova N."/>
            <person name="Yin Y."/>
            <person name="Losada L."/>
            <person name="Zafar N."/>
            <person name="Taujale R."/>
            <person name="Ehrlich K.C."/>
            <person name="Bhatnagar D."/>
            <person name="Cleveland T.E."/>
            <person name="Bennett J.W."/>
            <person name="Nierman W.C."/>
        </authorList>
    </citation>
    <scope>NUCLEOTIDE SEQUENCE [LARGE SCALE GENOMIC DNA]</scope>
    <source>
        <strain evidence="3">ATCC 56775 / NRRL 5862 / SRRC 143 / SU-1</strain>
    </source>
</reference>
<protein>
    <recommendedName>
        <fullName evidence="4">GPI-anchored cell surface glycoprotein</fullName>
    </recommendedName>
</protein>
<feature type="region of interest" description="Disordered" evidence="1">
    <location>
        <begin position="516"/>
        <end position="749"/>
    </location>
</feature>
<dbReference type="STRING" id="1403190.A0A0F0IN16"/>
<evidence type="ECO:0000313" key="3">
    <source>
        <dbReference type="Proteomes" id="UP000033540"/>
    </source>
</evidence>
<feature type="compositionally biased region" description="Polar residues" evidence="1">
    <location>
        <begin position="709"/>
        <end position="724"/>
    </location>
</feature>
<feature type="compositionally biased region" description="Low complexity" evidence="1">
    <location>
        <begin position="377"/>
        <end position="394"/>
    </location>
</feature>
<feature type="region of interest" description="Disordered" evidence="1">
    <location>
        <begin position="172"/>
        <end position="193"/>
    </location>
</feature>
<comment type="caution">
    <text evidence="2">The sequence shown here is derived from an EMBL/GenBank/DDBJ whole genome shotgun (WGS) entry which is preliminary data.</text>
</comment>